<dbReference type="PANTHER" id="PTHR24421">
    <property type="entry name" value="NITRATE/NITRITE SENSOR PROTEIN NARX-RELATED"/>
    <property type="match status" value="1"/>
</dbReference>
<comment type="catalytic activity">
    <reaction evidence="1">
        <text>ATP + protein L-histidine = ADP + protein N-phospho-L-histidine.</text>
        <dbReference type="EC" id="2.7.13.3"/>
    </reaction>
</comment>
<comment type="caution">
    <text evidence="11">The sequence shown here is derived from an EMBL/GenBank/DDBJ whole genome shotgun (WGS) entry which is preliminary data.</text>
</comment>
<keyword evidence="5" id="KW-0547">Nucleotide-binding</keyword>
<keyword evidence="9" id="KW-0472">Membrane</keyword>
<evidence type="ECO:0000256" key="9">
    <source>
        <dbReference type="SAM" id="Phobius"/>
    </source>
</evidence>
<dbReference type="InterPro" id="IPR011712">
    <property type="entry name" value="Sig_transdc_His_kin_sub3_dim/P"/>
</dbReference>
<evidence type="ECO:0000256" key="6">
    <source>
        <dbReference type="ARBA" id="ARBA00022777"/>
    </source>
</evidence>
<dbReference type="InterPro" id="IPR050482">
    <property type="entry name" value="Sensor_HK_TwoCompSys"/>
</dbReference>
<keyword evidence="3" id="KW-0597">Phosphoprotein</keyword>
<evidence type="ECO:0000256" key="1">
    <source>
        <dbReference type="ARBA" id="ARBA00000085"/>
    </source>
</evidence>
<keyword evidence="8" id="KW-0902">Two-component regulatory system</keyword>
<feature type="transmembrane region" description="Helical" evidence="9">
    <location>
        <begin position="112"/>
        <end position="130"/>
    </location>
</feature>
<evidence type="ECO:0000256" key="3">
    <source>
        <dbReference type="ARBA" id="ARBA00022553"/>
    </source>
</evidence>
<keyword evidence="7" id="KW-0067">ATP-binding</keyword>
<organism evidence="11 12">
    <name type="scientific">Paractinoplanes durhamensis</name>
    <dbReference type="NCBI Taxonomy" id="113563"/>
    <lineage>
        <taxon>Bacteria</taxon>
        <taxon>Bacillati</taxon>
        <taxon>Actinomycetota</taxon>
        <taxon>Actinomycetes</taxon>
        <taxon>Micromonosporales</taxon>
        <taxon>Micromonosporaceae</taxon>
        <taxon>Paractinoplanes</taxon>
    </lineage>
</organism>
<keyword evidence="9" id="KW-0812">Transmembrane</keyword>
<evidence type="ECO:0000313" key="12">
    <source>
        <dbReference type="Proteomes" id="UP000637628"/>
    </source>
</evidence>
<keyword evidence="12" id="KW-1185">Reference proteome</keyword>
<dbReference type="SUPFAM" id="SSF55874">
    <property type="entry name" value="ATPase domain of HSP90 chaperone/DNA topoisomerase II/histidine kinase"/>
    <property type="match status" value="1"/>
</dbReference>
<dbReference type="PANTHER" id="PTHR24421:SF10">
    <property type="entry name" value="NITRATE_NITRITE SENSOR PROTEIN NARQ"/>
    <property type="match status" value="1"/>
</dbReference>
<name>A0ABQ3Z841_9ACTN</name>
<dbReference type="EMBL" id="BOML01000057">
    <property type="protein sequence ID" value="GIE05699.1"/>
    <property type="molecule type" value="Genomic_DNA"/>
</dbReference>
<dbReference type="Gene3D" id="1.20.5.1930">
    <property type="match status" value="1"/>
</dbReference>
<evidence type="ECO:0000256" key="7">
    <source>
        <dbReference type="ARBA" id="ARBA00022840"/>
    </source>
</evidence>
<dbReference type="CDD" id="cd16917">
    <property type="entry name" value="HATPase_UhpB-NarQ-NarX-like"/>
    <property type="match status" value="1"/>
</dbReference>
<evidence type="ECO:0000256" key="2">
    <source>
        <dbReference type="ARBA" id="ARBA00012438"/>
    </source>
</evidence>
<dbReference type="RefSeq" id="WP_203733576.1">
    <property type="nucleotide sequence ID" value="NZ_BAAATX010000009.1"/>
</dbReference>
<dbReference type="GO" id="GO:0016301">
    <property type="term" value="F:kinase activity"/>
    <property type="evidence" value="ECO:0007669"/>
    <property type="project" value="UniProtKB-KW"/>
</dbReference>
<proteinExistence type="predicted"/>
<evidence type="ECO:0000256" key="5">
    <source>
        <dbReference type="ARBA" id="ARBA00022741"/>
    </source>
</evidence>
<evidence type="ECO:0000256" key="4">
    <source>
        <dbReference type="ARBA" id="ARBA00022679"/>
    </source>
</evidence>
<reference evidence="11 12" key="1">
    <citation type="submission" date="2021-01" db="EMBL/GenBank/DDBJ databases">
        <title>Whole genome shotgun sequence of Actinoplanes durhamensis NBRC 14914.</title>
        <authorList>
            <person name="Komaki H."/>
            <person name="Tamura T."/>
        </authorList>
    </citation>
    <scope>NUCLEOTIDE SEQUENCE [LARGE SCALE GENOMIC DNA]</scope>
    <source>
        <strain evidence="11 12">NBRC 14914</strain>
    </source>
</reference>
<keyword evidence="4" id="KW-0808">Transferase</keyword>
<evidence type="ECO:0000259" key="10">
    <source>
        <dbReference type="Pfam" id="PF07730"/>
    </source>
</evidence>
<dbReference type="InterPro" id="IPR036890">
    <property type="entry name" value="HATPase_C_sf"/>
</dbReference>
<evidence type="ECO:0000313" key="11">
    <source>
        <dbReference type="EMBL" id="GIE05699.1"/>
    </source>
</evidence>
<dbReference type="Gene3D" id="3.30.565.10">
    <property type="entry name" value="Histidine kinase-like ATPase, C-terminal domain"/>
    <property type="match status" value="1"/>
</dbReference>
<feature type="transmembrane region" description="Helical" evidence="9">
    <location>
        <begin position="14"/>
        <end position="32"/>
    </location>
</feature>
<protein>
    <recommendedName>
        <fullName evidence="2">histidine kinase</fullName>
        <ecNumber evidence="2">2.7.13.3</ecNumber>
    </recommendedName>
</protein>
<evidence type="ECO:0000256" key="8">
    <source>
        <dbReference type="ARBA" id="ARBA00023012"/>
    </source>
</evidence>
<gene>
    <name evidence="11" type="ORF">Adu01nite_70490</name>
</gene>
<sequence>MFLRSPPGQVLRNWLAGLGIGALSAVGALMVVHREDGNGLGPRPGMPLAADLGAAAGAAVAIGLSGTFPLPVLVLSTLAEIFCLVRGWGSPAPMFAMVVALYHLAVRAPRRLTWSTAVLCGALCWIASGAGSHTGWWNPLSLGLFAWTGMAAAGGDAVRNRRAYVTEVEERARRAEQNREDEVHRRVGEERLRIARELHDVVAHHIAVINVQAGAAAYALPRQPEAAGPPLAHIRQAAGIVVQELASIVGLLRDDGEQDREPAPGIEQLPRLFEAFAAAGVRVEYVPEGEPRPLPASGNLAAYRITQEALTNARKHGDGGPVRVSFRYGREHLAIEITNGVVPGGASGTEAGYGLIGMRERAASAGGRVEARLMATDLFAVRVELPAPRLQEQLS</sequence>
<feature type="domain" description="Signal transduction histidine kinase subgroup 3 dimerisation and phosphoacceptor" evidence="10">
    <location>
        <begin position="190"/>
        <end position="255"/>
    </location>
</feature>
<dbReference type="Proteomes" id="UP000637628">
    <property type="component" value="Unassembled WGS sequence"/>
</dbReference>
<keyword evidence="9" id="KW-1133">Transmembrane helix</keyword>
<dbReference type="EC" id="2.7.13.3" evidence="2"/>
<feature type="transmembrane region" description="Helical" evidence="9">
    <location>
        <begin position="52"/>
        <end position="75"/>
    </location>
</feature>
<keyword evidence="6 11" id="KW-0418">Kinase</keyword>
<accession>A0ABQ3Z841</accession>
<feature type="transmembrane region" description="Helical" evidence="9">
    <location>
        <begin position="87"/>
        <end position="105"/>
    </location>
</feature>
<dbReference type="Pfam" id="PF07730">
    <property type="entry name" value="HisKA_3"/>
    <property type="match status" value="1"/>
</dbReference>